<reference evidence="3" key="1">
    <citation type="submission" date="2016-11" db="EMBL/GenBank/DDBJ databases">
        <authorList>
            <person name="Varghese N."/>
            <person name="Submissions S."/>
        </authorList>
    </citation>
    <scope>NUCLEOTIDE SEQUENCE [LARGE SCALE GENOMIC DNA]</scope>
    <source>
        <strain evidence="3">CGMCC 1.10835</strain>
    </source>
</reference>
<dbReference type="OrthoDB" id="5704405at2"/>
<feature type="compositionally biased region" description="Basic and acidic residues" evidence="1">
    <location>
        <begin position="50"/>
        <end position="60"/>
    </location>
</feature>
<feature type="compositionally biased region" description="Basic and acidic residues" evidence="1">
    <location>
        <begin position="8"/>
        <end position="33"/>
    </location>
</feature>
<name>A0A1M6Q7R8_9GAMM</name>
<dbReference type="Proteomes" id="UP000184497">
    <property type="component" value="Unassembled WGS sequence"/>
</dbReference>
<feature type="compositionally biased region" description="Acidic residues" evidence="1">
    <location>
        <begin position="61"/>
        <end position="73"/>
    </location>
</feature>
<dbReference type="EMBL" id="FRAQ01000001">
    <property type="protein sequence ID" value="SHK16334.1"/>
    <property type="molecule type" value="Genomic_DNA"/>
</dbReference>
<protein>
    <submittedName>
        <fullName evidence="2">Uncharacterized protein</fullName>
    </submittedName>
</protein>
<evidence type="ECO:0000313" key="2">
    <source>
        <dbReference type="EMBL" id="SHK16334.1"/>
    </source>
</evidence>
<accession>A0A1M6Q7R8</accession>
<evidence type="ECO:0000313" key="3">
    <source>
        <dbReference type="Proteomes" id="UP000184497"/>
    </source>
</evidence>
<gene>
    <name evidence="2" type="ORF">SAMN05216369_0745</name>
</gene>
<evidence type="ECO:0000256" key="1">
    <source>
        <dbReference type="SAM" id="MobiDB-lite"/>
    </source>
</evidence>
<feature type="region of interest" description="Disordered" evidence="1">
    <location>
        <begin position="1"/>
        <end position="73"/>
    </location>
</feature>
<dbReference type="RefSeq" id="WP_072795604.1">
    <property type="nucleotide sequence ID" value="NZ_FRAQ01000001.1"/>
</dbReference>
<dbReference type="STRING" id="564117.SAMN05216369_0745"/>
<sequence>MPISASEFLKKHGFDEEGESPDHSLRGNAIEHAKHLRRPHAGTPYDWEDWERYQREHPDEVEPDEKESDDSEN</sequence>
<keyword evidence="3" id="KW-1185">Reference proteome</keyword>
<organism evidence="2 3">
    <name type="scientific">Marinobacter antarcticus</name>
    <dbReference type="NCBI Taxonomy" id="564117"/>
    <lineage>
        <taxon>Bacteria</taxon>
        <taxon>Pseudomonadati</taxon>
        <taxon>Pseudomonadota</taxon>
        <taxon>Gammaproteobacteria</taxon>
        <taxon>Pseudomonadales</taxon>
        <taxon>Marinobacteraceae</taxon>
        <taxon>Marinobacter</taxon>
    </lineage>
</organism>
<proteinExistence type="predicted"/>
<dbReference type="AlphaFoldDB" id="A0A1M6Q7R8"/>